<feature type="domain" description="Glycosyl-hydrolase family 116 catalytic region" evidence="1">
    <location>
        <begin position="554"/>
        <end position="914"/>
    </location>
</feature>
<keyword evidence="4" id="KW-1185">Reference proteome</keyword>
<dbReference type="FunFam" id="1.50.10.10:FF:000006">
    <property type="entry name" value="Non-lysosomal glucosylceramidase"/>
    <property type="match status" value="1"/>
</dbReference>
<gene>
    <name evidence="3" type="ORF">U9M48_041237</name>
</gene>
<dbReference type="InterPro" id="IPR008928">
    <property type="entry name" value="6-hairpin_glycosidase_sf"/>
</dbReference>
<dbReference type="InterPro" id="IPR014551">
    <property type="entry name" value="B_Glucosidase_GBA2-typ"/>
</dbReference>
<dbReference type="Pfam" id="PF04685">
    <property type="entry name" value="DUF608"/>
    <property type="match status" value="1"/>
</dbReference>
<dbReference type="InterPro" id="IPR052566">
    <property type="entry name" value="Non-lysos_glucosylceramidase"/>
</dbReference>
<dbReference type="Gene3D" id="1.50.10.10">
    <property type="match status" value="1"/>
</dbReference>
<dbReference type="GO" id="GO:0006680">
    <property type="term" value="P:glucosylceramide catabolic process"/>
    <property type="evidence" value="ECO:0007669"/>
    <property type="project" value="InterPro"/>
</dbReference>
<evidence type="ECO:0000313" key="4">
    <source>
        <dbReference type="Proteomes" id="UP001341281"/>
    </source>
</evidence>
<accession>A0AAQ3USQ2</accession>
<dbReference type="SUPFAM" id="SSF48208">
    <property type="entry name" value="Six-hairpin glycosidases"/>
    <property type="match status" value="1"/>
</dbReference>
<dbReference type="AlphaFoldDB" id="A0AAQ3USQ2"/>
<reference evidence="3 4" key="1">
    <citation type="submission" date="2024-02" db="EMBL/GenBank/DDBJ databases">
        <title>High-quality chromosome-scale genome assembly of Pensacola bahiagrass (Paspalum notatum Flugge var. saurae).</title>
        <authorList>
            <person name="Vega J.M."/>
            <person name="Podio M."/>
            <person name="Orjuela J."/>
            <person name="Siena L.A."/>
            <person name="Pessino S.C."/>
            <person name="Combes M.C."/>
            <person name="Mariac C."/>
            <person name="Albertini E."/>
            <person name="Pupilli F."/>
            <person name="Ortiz J.P.A."/>
            <person name="Leblanc O."/>
        </authorList>
    </citation>
    <scope>NUCLEOTIDE SEQUENCE [LARGE SCALE GENOMIC DNA]</scope>
    <source>
        <strain evidence="3">R1</strain>
        <tissue evidence="3">Leaf</tissue>
    </source>
</reference>
<proteinExistence type="predicted"/>
<dbReference type="InterPro" id="IPR012341">
    <property type="entry name" value="6hp_glycosidase-like_sf"/>
</dbReference>
<dbReference type="GO" id="GO:0016020">
    <property type="term" value="C:membrane"/>
    <property type="evidence" value="ECO:0007669"/>
    <property type="project" value="InterPro"/>
</dbReference>
<dbReference type="GO" id="GO:0005975">
    <property type="term" value="P:carbohydrate metabolic process"/>
    <property type="evidence" value="ECO:0007669"/>
    <property type="project" value="InterPro"/>
</dbReference>
<protein>
    <recommendedName>
        <fullName evidence="5">NLGase</fullName>
    </recommendedName>
</protein>
<evidence type="ECO:0000313" key="3">
    <source>
        <dbReference type="EMBL" id="WVZ95477.1"/>
    </source>
</evidence>
<evidence type="ECO:0000259" key="1">
    <source>
        <dbReference type="Pfam" id="PF04685"/>
    </source>
</evidence>
<dbReference type="Pfam" id="PF12215">
    <property type="entry name" value="Glyco_hydr_116N"/>
    <property type="match status" value="1"/>
</dbReference>
<organism evidence="3 4">
    <name type="scientific">Paspalum notatum var. saurae</name>
    <dbReference type="NCBI Taxonomy" id="547442"/>
    <lineage>
        <taxon>Eukaryota</taxon>
        <taxon>Viridiplantae</taxon>
        <taxon>Streptophyta</taxon>
        <taxon>Embryophyta</taxon>
        <taxon>Tracheophyta</taxon>
        <taxon>Spermatophyta</taxon>
        <taxon>Magnoliopsida</taxon>
        <taxon>Liliopsida</taxon>
        <taxon>Poales</taxon>
        <taxon>Poaceae</taxon>
        <taxon>PACMAD clade</taxon>
        <taxon>Panicoideae</taxon>
        <taxon>Andropogonodae</taxon>
        <taxon>Paspaleae</taxon>
        <taxon>Paspalinae</taxon>
        <taxon>Paspalum</taxon>
    </lineage>
</organism>
<dbReference type="PANTHER" id="PTHR12654:SF3">
    <property type="entry name" value="NON-LYSOSOMAL GLUCOSYLCERAMIDASE"/>
    <property type="match status" value="1"/>
</dbReference>
<dbReference type="PANTHER" id="PTHR12654">
    <property type="entry name" value="BILE ACID BETA-GLUCOSIDASE-RELATED"/>
    <property type="match status" value="1"/>
</dbReference>
<evidence type="ECO:0000259" key="2">
    <source>
        <dbReference type="Pfam" id="PF12215"/>
    </source>
</evidence>
<name>A0AAQ3USQ2_PASNO</name>
<dbReference type="GO" id="GO:0004348">
    <property type="term" value="F:glucosylceramidase activity"/>
    <property type="evidence" value="ECO:0007669"/>
    <property type="project" value="InterPro"/>
</dbReference>
<dbReference type="InterPro" id="IPR024462">
    <property type="entry name" value="GH116_N"/>
</dbReference>
<dbReference type="Proteomes" id="UP001341281">
    <property type="component" value="Chromosome 09"/>
</dbReference>
<feature type="domain" description="Glycosyl-hydrolase family 116 N-terminal" evidence="2">
    <location>
        <begin position="95"/>
        <end position="442"/>
    </location>
</feature>
<dbReference type="EMBL" id="CP144753">
    <property type="protein sequence ID" value="WVZ95477.1"/>
    <property type="molecule type" value="Genomic_DNA"/>
</dbReference>
<dbReference type="InterPro" id="IPR006775">
    <property type="entry name" value="GH116_catalytic"/>
</dbReference>
<dbReference type="PIRSF" id="PIRSF028944">
    <property type="entry name" value="Beta_gluc_GBA2"/>
    <property type="match status" value="1"/>
</dbReference>
<sequence>MLSFNPTKDNMGSAELEQAKVLSRIDSSQPASRTWQRRFDDEGKKVAMFSMTIGDLIGIGPLMLRVLKLNVEESAKGRVNVYDLLRKWMDNCYRGVPLGGLGAGSIGRSYRGYFQHFQIFPVTNEEKPILANQFSAFVSRPNGKKYSTVLSAPTADLLKEVNKSSIGSWDWKVKEDRCTYHALFPRSWTAYDGVPDPEIKITCRQISPFIPHSYKESSFPAAVFTFTVENSGSTPADVTLLFTWANSVGGKSELTGNHINSKMTENDGVHGVLLHHRTAGRQPPVTFAIASQETDDVSVSVCPSFAMGPPGSGEFTAMDMWDEIKKVGSFPIPAPINPIQKNPFSDECLLRQHGTFGHAGAGNAPRAASKAGSSVGAAVAAKTAVPAGATRVVSFSLAWACPDVKFPAGRTYHRRYTKFYGIDADAAAENLAHDALLEHMNWESQIEEWQRPILEDKRLPEWYPVGLFNELYYLNAGGTIWTDGQPPSTAGFASSGTATEPFCVDVHRDADGGVGANNCGVDGVVRGLASAAQRSHAAAAFGSSLLRGDEENVGQFMYLEGMEYNMYNTYDVHFYSSFALLSLFPELELSLQRDFARAVLLHDPRPRRTFDGKTVPRKVLGAVPHDVGLHDPWLELNAYMLHDPARWKDLNPKFVLQVYRDAVATGNAAFAAAAWPAVYAAMAYMDQFDTDRDGMIENEGVPDQTYDVWSVSGVSAYTGGLWVAALQAAAGMARIVGDRAAEACFRGRYEKARRVYERELWNGAYFNYDNSGGVTSSSIMADQLAGQWYARACGLEPVVEEDKARSALATVLDYNVMRVKGGAIGAVNGMRPDGSIDASSTQSKEVWPGVTYAVAAAMLHEGMPEAAFRTAKGAHDAAWSKEGFGFAFQTPEAWTEHGGYRSLHYMRPLGIWAMQWALSPPELHKDLRVSATAAWSSPADAAVGQAQFEEVARMLKLPEEQRQPRGYLWAVYNLIRQIVSGEAAPAP</sequence>
<evidence type="ECO:0008006" key="5">
    <source>
        <dbReference type="Google" id="ProtNLM"/>
    </source>
</evidence>
<dbReference type="GO" id="GO:0008422">
    <property type="term" value="F:beta-glucosidase activity"/>
    <property type="evidence" value="ECO:0007669"/>
    <property type="project" value="TreeGrafter"/>
</dbReference>